<evidence type="ECO:0000259" key="4">
    <source>
        <dbReference type="Pfam" id="PF25815"/>
    </source>
</evidence>
<feature type="chain" id="PRO_5044335628" description="CTHRC1 C-terminal domain-containing protein" evidence="3">
    <location>
        <begin position="23"/>
        <end position="213"/>
    </location>
</feature>
<dbReference type="Proteomes" id="UP001152795">
    <property type="component" value="Unassembled WGS sequence"/>
</dbReference>
<accession>A0A6S7HJM4</accession>
<comment type="caution">
    <text evidence="5">The sequence shown here is derived from an EMBL/GenBank/DDBJ whole genome shotgun (WGS) entry which is preliminary data.</text>
</comment>
<feature type="region of interest" description="Disordered" evidence="1">
    <location>
        <begin position="25"/>
        <end position="61"/>
    </location>
</feature>
<reference evidence="5" key="1">
    <citation type="submission" date="2020-04" db="EMBL/GenBank/DDBJ databases">
        <authorList>
            <person name="Alioto T."/>
            <person name="Alioto T."/>
            <person name="Gomez Garrido J."/>
        </authorList>
    </citation>
    <scope>NUCLEOTIDE SEQUENCE</scope>
    <source>
        <strain evidence="5">A484AB</strain>
    </source>
</reference>
<dbReference type="PANTHER" id="PTHR24637:SF421">
    <property type="entry name" value="CUTICLE COLLAGEN DPY-2"/>
    <property type="match status" value="1"/>
</dbReference>
<keyword evidence="2" id="KW-1133">Transmembrane helix</keyword>
<dbReference type="InterPro" id="IPR008160">
    <property type="entry name" value="Collagen"/>
</dbReference>
<dbReference type="Pfam" id="PF25815">
    <property type="entry name" value="CTHRC1_C"/>
    <property type="match status" value="1"/>
</dbReference>
<keyword evidence="3" id="KW-0732">Signal</keyword>
<evidence type="ECO:0000256" key="2">
    <source>
        <dbReference type="SAM" id="Phobius"/>
    </source>
</evidence>
<dbReference type="PANTHER" id="PTHR24637">
    <property type="entry name" value="COLLAGEN"/>
    <property type="match status" value="1"/>
</dbReference>
<keyword evidence="2" id="KW-0472">Membrane</keyword>
<proteinExistence type="predicted"/>
<dbReference type="Pfam" id="PF01391">
    <property type="entry name" value="Collagen"/>
    <property type="match status" value="1"/>
</dbReference>
<keyword evidence="6" id="KW-1185">Reference proteome</keyword>
<feature type="signal peptide" evidence="3">
    <location>
        <begin position="1"/>
        <end position="22"/>
    </location>
</feature>
<protein>
    <recommendedName>
        <fullName evidence="4">CTHRC1 C-terminal domain-containing protein</fullName>
    </recommendedName>
</protein>
<dbReference type="EMBL" id="CACRXK020002674">
    <property type="protein sequence ID" value="CAB3995491.1"/>
    <property type="molecule type" value="Genomic_DNA"/>
</dbReference>
<dbReference type="AlphaFoldDB" id="A0A6S7HJM4"/>
<feature type="compositionally biased region" description="Low complexity" evidence="1">
    <location>
        <begin position="42"/>
        <end position="52"/>
    </location>
</feature>
<evidence type="ECO:0000313" key="6">
    <source>
        <dbReference type="Proteomes" id="UP001152795"/>
    </source>
</evidence>
<evidence type="ECO:0000256" key="3">
    <source>
        <dbReference type="SAM" id="SignalP"/>
    </source>
</evidence>
<evidence type="ECO:0000256" key="1">
    <source>
        <dbReference type="SAM" id="MobiDB-lite"/>
    </source>
</evidence>
<feature type="domain" description="CTHRC1 C-terminal" evidence="4">
    <location>
        <begin position="109"/>
        <end position="152"/>
    </location>
</feature>
<feature type="transmembrane region" description="Helical" evidence="2">
    <location>
        <begin position="144"/>
        <end position="168"/>
    </location>
</feature>
<evidence type="ECO:0000313" key="5">
    <source>
        <dbReference type="EMBL" id="CAB3995491.1"/>
    </source>
</evidence>
<dbReference type="InterPro" id="IPR057873">
    <property type="entry name" value="CTHRC1_C"/>
</dbReference>
<organism evidence="5 6">
    <name type="scientific">Paramuricea clavata</name>
    <name type="common">Red gorgonian</name>
    <name type="synonym">Violescent sea-whip</name>
    <dbReference type="NCBI Taxonomy" id="317549"/>
    <lineage>
        <taxon>Eukaryota</taxon>
        <taxon>Metazoa</taxon>
        <taxon>Cnidaria</taxon>
        <taxon>Anthozoa</taxon>
        <taxon>Octocorallia</taxon>
        <taxon>Malacalcyonacea</taxon>
        <taxon>Plexauridae</taxon>
        <taxon>Paramuricea</taxon>
    </lineage>
</organism>
<sequence length="213" mass="22715">MESKFVIFLLCVFMADMTVVNSQGKKTTATCGSPGIPGIPGNPGRNGMPGSRGSAGAKGDPGERGICGSPGIPGIPGSLGIDGMPGSEGPAGAKGEPGERKSDYVDLVKSNWKQCVWKRSDGKNTGLIQNCTFNKKYDNTSLRVFYAGTLYVLMAIVFAIDGILHLMVQNVQNLRLLKELFTLNRPKSTPIVTAILKATVTRFLKVTYVWDSG</sequence>
<gene>
    <name evidence="5" type="ORF">PACLA_8A052229</name>
</gene>
<keyword evidence="2" id="KW-0812">Transmembrane</keyword>
<name>A0A6S7HJM4_PARCT</name>